<dbReference type="EMBL" id="JBBXMP010000115">
    <property type="protein sequence ID" value="KAL0062067.1"/>
    <property type="molecule type" value="Genomic_DNA"/>
</dbReference>
<evidence type="ECO:0000313" key="2">
    <source>
        <dbReference type="EMBL" id="KAL0062067.1"/>
    </source>
</evidence>
<protein>
    <submittedName>
        <fullName evidence="2">Uncharacterized protein</fullName>
    </submittedName>
</protein>
<dbReference type="Proteomes" id="UP001437256">
    <property type="component" value="Unassembled WGS sequence"/>
</dbReference>
<reference evidence="2 3" key="1">
    <citation type="submission" date="2024-05" db="EMBL/GenBank/DDBJ databases">
        <title>A draft genome resource for the thread blight pathogen Marasmius tenuissimus strain MS-2.</title>
        <authorList>
            <person name="Yulfo-Soto G.E."/>
            <person name="Baruah I.K."/>
            <person name="Amoako-Attah I."/>
            <person name="Bukari Y."/>
            <person name="Meinhardt L.W."/>
            <person name="Bailey B.A."/>
            <person name="Cohen S.P."/>
        </authorList>
    </citation>
    <scope>NUCLEOTIDE SEQUENCE [LARGE SCALE GENOMIC DNA]</scope>
    <source>
        <strain evidence="2 3">MS-2</strain>
    </source>
</reference>
<name>A0ABR2ZNV4_9AGAR</name>
<accession>A0ABR2ZNV4</accession>
<sequence length="217" mass="23142">MSLQSHVRSRYPNRVIRICIYVWAFTVTNPSPLAMNREYDLAFNGGLGRQMCLPVPLLHSTDGMKDQLQPKAKRQRKRKLPFGKKPIETDSGIPTALVSTERACSRAQTQTDPTRTISTAPSESKLNFVEPEIEIHEVLSAELQAIFAMMHARAKLEVTYEFGDSAGVAAAAMATGAGVGAVDADASVGVGVMNVPTCTGVDGVGVGVAISPGVQTV</sequence>
<feature type="compositionally biased region" description="Basic residues" evidence="1">
    <location>
        <begin position="71"/>
        <end position="82"/>
    </location>
</feature>
<organism evidence="2 3">
    <name type="scientific">Marasmius tenuissimus</name>
    <dbReference type="NCBI Taxonomy" id="585030"/>
    <lineage>
        <taxon>Eukaryota</taxon>
        <taxon>Fungi</taxon>
        <taxon>Dikarya</taxon>
        <taxon>Basidiomycota</taxon>
        <taxon>Agaricomycotina</taxon>
        <taxon>Agaricomycetes</taxon>
        <taxon>Agaricomycetidae</taxon>
        <taxon>Agaricales</taxon>
        <taxon>Marasmiineae</taxon>
        <taxon>Marasmiaceae</taxon>
        <taxon>Marasmius</taxon>
    </lineage>
</organism>
<evidence type="ECO:0000256" key="1">
    <source>
        <dbReference type="SAM" id="MobiDB-lite"/>
    </source>
</evidence>
<feature type="region of interest" description="Disordered" evidence="1">
    <location>
        <begin position="63"/>
        <end position="85"/>
    </location>
</feature>
<proteinExistence type="predicted"/>
<keyword evidence="3" id="KW-1185">Reference proteome</keyword>
<gene>
    <name evidence="2" type="ORF">AAF712_011067</name>
</gene>
<evidence type="ECO:0000313" key="3">
    <source>
        <dbReference type="Proteomes" id="UP001437256"/>
    </source>
</evidence>
<comment type="caution">
    <text evidence="2">The sequence shown here is derived from an EMBL/GenBank/DDBJ whole genome shotgun (WGS) entry which is preliminary data.</text>
</comment>